<dbReference type="OMA" id="WAGRAHH"/>
<proteinExistence type="predicted"/>
<evidence type="ECO:0000313" key="2">
    <source>
        <dbReference type="Proteomes" id="UP000244005"/>
    </source>
</evidence>
<dbReference type="EMBL" id="KZ772758">
    <property type="protein sequence ID" value="PTQ33709.1"/>
    <property type="molecule type" value="Genomic_DNA"/>
</dbReference>
<organism evidence="1 2">
    <name type="scientific">Marchantia polymorpha</name>
    <name type="common">Common liverwort</name>
    <name type="synonym">Marchantia aquatica</name>
    <dbReference type="NCBI Taxonomy" id="3197"/>
    <lineage>
        <taxon>Eukaryota</taxon>
        <taxon>Viridiplantae</taxon>
        <taxon>Streptophyta</taxon>
        <taxon>Embryophyta</taxon>
        <taxon>Marchantiophyta</taxon>
        <taxon>Marchantiopsida</taxon>
        <taxon>Marchantiidae</taxon>
        <taxon>Marchantiales</taxon>
        <taxon>Marchantiaceae</taxon>
        <taxon>Marchantia</taxon>
    </lineage>
</organism>
<evidence type="ECO:0000313" key="1">
    <source>
        <dbReference type="EMBL" id="PTQ33709.1"/>
    </source>
</evidence>
<dbReference type="Gramene" id="Mp5g08320.1">
    <property type="protein sequence ID" value="Mp5g08320.1.cds"/>
    <property type="gene ID" value="Mp5g08320"/>
</dbReference>
<accession>A0A2R6WIQ2</accession>
<keyword evidence="2" id="KW-1185">Reference proteome</keyword>
<dbReference type="InterPro" id="IPR044809">
    <property type="entry name" value="AUF1-like"/>
</dbReference>
<protein>
    <submittedName>
        <fullName evidence="1">Uncharacterized protein</fullName>
    </submittedName>
</protein>
<dbReference type="PANTHER" id="PTHR31215">
    <property type="entry name" value="OS05G0510400 PROTEIN-RELATED"/>
    <property type="match status" value="1"/>
</dbReference>
<name>A0A2R6WIQ2_MARPO</name>
<dbReference type="AlphaFoldDB" id="A0A2R6WIQ2"/>
<gene>
    <name evidence="1" type="ORF">MARPO_0086s0036</name>
</gene>
<sequence>MNDVYEAIKYAKKYLEVSHHFPGEVLKNFKENQNLRIELTSGELGIEEGVLWKWKTEFGNTLQSCEILGAASLVKGTEVEKKGSKSDGSNKPGCLQVRTDGSRIGESLIRMQPYDSRSIHAYFFTDEGMKLRVVWTISSLSGASTRHYLLQHIIFDHPTLESLVFTDADGQGMLCISKEQLTQVPALNVKLCILAKQRRYLLEMNSF</sequence>
<dbReference type="OrthoDB" id="1935876at2759"/>
<dbReference type="Proteomes" id="UP000244005">
    <property type="component" value="Unassembled WGS sequence"/>
</dbReference>
<reference evidence="2" key="1">
    <citation type="journal article" date="2017" name="Cell">
        <title>Insights into land plant evolution garnered from the Marchantia polymorpha genome.</title>
        <authorList>
            <person name="Bowman J.L."/>
            <person name="Kohchi T."/>
            <person name="Yamato K.T."/>
            <person name="Jenkins J."/>
            <person name="Shu S."/>
            <person name="Ishizaki K."/>
            <person name="Yamaoka S."/>
            <person name="Nishihama R."/>
            <person name="Nakamura Y."/>
            <person name="Berger F."/>
            <person name="Adam C."/>
            <person name="Aki S.S."/>
            <person name="Althoff F."/>
            <person name="Araki T."/>
            <person name="Arteaga-Vazquez M.A."/>
            <person name="Balasubrmanian S."/>
            <person name="Barry K."/>
            <person name="Bauer D."/>
            <person name="Boehm C.R."/>
            <person name="Briginshaw L."/>
            <person name="Caballero-Perez J."/>
            <person name="Catarino B."/>
            <person name="Chen F."/>
            <person name="Chiyoda S."/>
            <person name="Chovatia M."/>
            <person name="Davies K.M."/>
            <person name="Delmans M."/>
            <person name="Demura T."/>
            <person name="Dierschke T."/>
            <person name="Dolan L."/>
            <person name="Dorantes-Acosta A.E."/>
            <person name="Eklund D.M."/>
            <person name="Florent S.N."/>
            <person name="Flores-Sandoval E."/>
            <person name="Fujiyama A."/>
            <person name="Fukuzawa H."/>
            <person name="Galik B."/>
            <person name="Grimanelli D."/>
            <person name="Grimwood J."/>
            <person name="Grossniklaus U."/>
            <person name="Hamada T."/>
            <person name="Haseloff J."/>
            <person name="Hetherington A.J."/>
            <person name="Higo A."/>
            <person name="Hirakawa Y."/>
            <person name="Hundley H.N."/>
            <person name="Ikeda Y."/>
            <person name="Inoue K."/>
            <person name="Inoue S.I."/>
            <person name="Ishida S."/>
            <person name="Jia Q."/>
            <person name="Kakita M."/>
            <person name="Kanazawa T."/>
            <person name="Kawai Y."/>
            <person name="Kawashima T."/>
            <person name="Kennedy M."/>
            <person name="Kinose K."/>
            <person name="Kinoshita T."/>
            <person name="Kohara Y."/>
            <person name="Koide E."/>
            <person name="Komatsu K."/>
            <person name="Kopischke S."/>
            <person name="Kubo M."/>
            <person name="Kyozuka J."/>
            <person name="Lagercrantz U."/>
            <person name="Lin S.S."/>
            <person name="Lindquist E."/>
            <person name="Lipzen A.M."/>
            <person name="Lu C.W."/>
            <person name="De Luna E."/>
            <person name="Martienssen R.A."/>
            <person name="Minamino N."/>
            <person name="Mizutani M."/>
            <person name="Mizutani M."/>
            <person name="Mochizuki N."/>
            <person name="Monte I."/>
            <person name="Mosher R."/>
            <person name="Nagasaki H."/>
            <person name="Nakagami H."/>
            <person name="Naramoto S."/>
            <person name="Nishitani K."/>
            <person name="Ohtani M."/>
            <person name="Okamoto T."/>
            <person name="Okumura M."/>
            <person name="Phillips J."/>
            <person name="Pollak B."/>
            <person name="Reinders A."/>
            <person name="Rovekamp M."/>
            <person name="Sano R."/>
            <person name="Sawa S."/>
            <person name="Schmid M.W."/>
            <person name="Shirakawa M."/>
            <person name="Solano R."/>
            <person name="Spunde A."/>
            <person name="Suetsugu N."/>
            <person name="Sugano S."/>
            <person name="Sugiyama A."/>
            <person name="Sun R."/>
            <person name="Suzuki Y."/>
            <person name="Takenaka M."/>
            <person name="Takezawa D."/>
            <person name="Tomogane H."/>
            <person name="Tsuzuki M."/>
            <person name="Ueda T."/>
            <person name="Umeda M."/>
            <person name="Ward J.M."/>
            <person name="Watanabe Y."/>
            <person name="Yazaki K."/>
            <person name="Yokoyama R."/>
            <person name="Yoshitake Y."/>
            <person name="Yotsui I."/>
            <person name="Zachgo S."/>
            <person name="Schmutz J."/>
        </authorList>
    </citation>
    <scope>NUCLEOTIDE SEQUENCE [LARGE SCALE GENOMIC DNA]</scope>
    <source>
        <strain evidence="2">Tak-1</strain>
    </source>
</reference>